<dbReference type="PANTHER" id="PTHR38248">
    <property type="entry name" value="FUNK1 6"/>
    <property type="match status" value="1"/>
</dbReference>
<sequence>MNHRGSPAHPQPGPLDAVRKWYADLGVGMSSNGVRAVFSTAAAAVAKNLVLDLIQALLIVAAARIFRSRIADRTLSGDLAVLYSRVDSNHLDITLAIPLVEQIVRNEPGVPIWNDADVWHAVFELIARTYPITPPIASKKAFFNTPLRSTTASQRGIEQTHEEVDHRILEELTGRVFCDVRGFYERYFEGRSWMNNAKNIYEESKA</sequence>
<dbReference type="OrthoDB" id="3549610at2759"/>
<protein>
    <submittedName>
        <fullName evidence="1">Serine threonine-kinase sgk2 protein</fullName>
    </submittedName>
</protein>
<dbReference type="AlphaFoldDB" id="A0A5M8PDA2"/>
<proteinExistence type="predicted"/>
<organism evidence="1 2">
    <name type="scientific">Lasallia pustulata</name>
    <dbReference type="NCBI Taxonomy" id="136370"/>
    <lineage>
        <taxon>Eukaryota</taxon>
        <taxon>Fungi</taxon>
        <taxon>Dikarya</taxon>
        <taxon>Ascomycota</taxon>
        <taxon>Pezizomycotina</taxon>
        <taxon>Lecanoromycetes</taxon>
        <taxon>OSLEUM clade</taxon>
        <taxon>Umbilicariomycetidae</taxon>
        <taxon>Umbilicariales</taxon>
        <taxon>Umbilicariaceae</taxon>
        <taxon>Lasallia</taxon>
    </lineage>
</organism>
<reference evidence="1 2" key="1">
    <citation type="submission" date="2019-09" db="EMBL/GenBank/DDBJ databases">
        <title>The hologenome of the rock-dwelling lichen Lasallia pustulata.</title>
        <authorList>
            <person name="Greshake Tzovaras B."/>
            <person name="Segers F."/>
            <person name="Bicker A."/>
            <person name="Dal Grande F."/>
            <person name="Otte J."/>
            <person name="Hankeln T."/>
            <person name="Schmitt I."/>
            <person name="Ebersberger I."/>
        </authorList>
    </citation>
    <scope>NUCLEOTIDE SEQUENCE [LARGE SCALE GENOMIC DNA]</scope>
    <source>
        <strain evidence="1">A1-1</strain>
    </source>
</reference>
<gene>
    <name evidence="1" type="ORF">FRX48_09206</name>
</gene>
<evidence type="ECO:0000313" key="1">
    <source>
        <dbReference type="EMBL" id="KAA6406908.1"/>
    </source>
</evidence>
<accession>A0A5M8PDA2</accession>
<keyword evidence="1" id="KW-0808">Transferase</keyword>
<comment type="caution">
    <text evidence="1">The sequence shown here is derived from an EMBL/GenBank/DDBJ whole genome shotgun (WGS) entry which is preliminary data.</text>
</comment>
<dbReference type="EMBL" id="VXIT01000021">
    <property type="protein sequence ID" value="KAA6406908.1"/>
    <property type="molecule type" value="Genomic_DNA"/>
</dbReference>
<dbReference type="GO" id="GO:0016301">
    <property type="term" value="F:kinase activity"/>
    <property type="evidence" value="ECO:0007669"/>
    <property type="project" value="UniProtKB-KW"/>
</dbReference>
<name>A0A5M8PDA2_9LECA</name>
<dbReference type="PANTHER" id="PTHR38248:SF2">
    <property type="entry name" value="FUNK1 11"/>
    <property type="match status" value="1"/>
</dbReference>
<keyword evidence="1" id="KW-0418">Kinase</keyword>
<evidence type="ECO:0000313" key="2">
    <source>
        <dbReference type="Proteomes" id="UP000324767"/>
    </source>
</evidence>
<dbReference type="Proteomes" id="UP000324767">
    <property type="component" value="Unassembled WGS sequence"/>
</dbReference>